<protein>
    <submittedName>
        <fullName evidence="1">2414_t:CDS:1</fullName>
    </submittedName>
</protein>
<gene>
    <name evidence="1" type="ORF">RPERSI_LOCUS27700</name>
</gene>
<dbReference type="EMBL" id="CAJVQC010098529">
    <property type="protein sequence ID" value="CAG8830113.1"/>
    <property type="molecule type" value="Genomic_DNA"/>
</dbReference>
<feature type="non-terminal residue" evidence="1">
    <location>
        <position position="1"/>
    </location>
</feature>
<evidence type="ECO:0000313" key="1">
    <source>
        <dbReference type="EMBL" id="CAG8830113.1"/>
    </source>
</evidence>
<feature type="non-terminal residue" evidence="1">
    <location>
        <position position="43"/>
    </location>
</feature>
<comment type="caution">
    <text evidence="1">The sequence shown here is derived from an EMBL/GenBank/DDBJ whole genome shotgun (WGS) entry which is preliminary data.</text>
</comment>
<dbReference type="Proteomes" id="UP000789920">
    <property type="component" value="Unassembled WGS sequence"/>
</dbReference>
<proteinExistence type="predicted"/>
<name>A0ACA9S8G9_9GLOM</name>
<reference evidence="1" key="1">
    <citation type="submission" date="2021-06" db="EMBL/GenBank/DDBJ databases">
        <authorList>
            <person name="Kallberg Y."/>
            <person name="Tangrot J."/>
            <person name="Rosling A."/>
        </authorList>
    </citation>
    <scope>NUCLEOTIDE SEQUENCE</scope>
    <source>
        <strain evidence="1">MA461A</strain>
    </source>
</reference>
<accession>A0ACA9S8G9</accession>
<organism evidence="1 2">
    <name type="scientific">Racocetra persica</name>
    <dbReference type="NCBI Taxonomy" id="160502"/>
    <lineage>
        <taxon>Eukaryota</taxon>
        <taxon>Fungi</taxon>
        <taxon>Fungi incertae sedis</taxon>
        <taxon>Mucoromycota</taxon>
        <taxon>Glomeromycotina</taxon>
        <taxon>Glomeromycetes</taxon>
        <taxon>Diversisporales</taxon>
        <taxon>Gigasporaceae</taxon>
        <taxon>Racocetra</taxon>
    </lineage>
</organism>
<evidence type="ECO:0000313" key="2">
    <source>
        <dbReference type="Proteomes" id="UP000789920"/>
    </source>
</evidence>
<sequence length="43" mass="5037">QFGGLKKQKWWENGNSHNKPKQARKSVKEHSTRQTRGKSNESK</sequence>
<keyword evidence="2" id="KW-1185">Reference proteome</keyword>